<evidence type="ECO:0000256" key="7">
    <source>
        <dbReference type="RuleBase" id="RU363032"/>
    </source>
</evidence>
<keyword evidence="2 7" id="KW-0813">Transport</keyword>
<keyword evidence="5 7" id="KW-1133">Transmembrane helix</keyword>
<feature type="transmembrane region" description="Helical" evidence="7">
    <location>
        <begin position="262"/>
        <end position="281"/>
    </location>
</feature>
<proteinExistence type="inferred from homology"/>
<evidence type="ECO:0000256" key="6">
    <source>
        <dbReference type="ARBA" id="ARBA00023136"/>
    </source>
</evidence>
<comment type="similarity">
    <text evidence="7">Belongs to the binding-protein-dependent transport system permease family.</text>
</comment>
<dbReference type="InterPro" id="IPR035906">
    <property type="entry name" value="MetI-like_sf"/>
</dbReference>
<dbReference type="Pfam" id="PF00528">
    <property type="entry name" value="BPD_transp_1"/>
    <property type="match status" value="1"/>
</dbReference>
<keyword evidence="10" id="KW-1185">Reference proteome</keyword>
<protein>
    <submittedName>
        <fullName evidence="9">Carbohydrate ABC transporter permease</fullName>
    </submittedName>
</protein>
<dbReference type="Proteomes" id="UP000677913">
    <property type="component" value="Unassembled WGS sequence"/>
</dbReference>
<gene>
    <name evidence="9" type="ORF">KGA66_20940</name>
</gene>
<evidence type="ECO:0000256" key="1">
    <source>
        <dbReference type="ARBA" id="ARBA00004651"/>
    </source>
</evidence>
<comment type="subcellular location">
    <subcellularLocation>
        <location evidence="1 7">Cell membrane</location>
        <topology evidence="1 7">Multi-pass membrane protein</topology>
    </subcellularLocation>
</comment>
<evidence type="ECO:0000256" key="4">
    <source>
        <dbReference type="ARBA" id="ARBA00022692"/>
    </source>
</evidence>
<keyword evidence="6 7" id="KW-0472">Membrane</keyword>
<organism evidence="9 10">
    <name type="scientific">Actinocrinis puniceicyclus</name>
    <dbReference type="NCBI Taxonomy" id="977794"/>
    <lineage>
        <taxon>Bacteria</taxon>
        <taxon>Bacillati</taxon>
        <taxon>Actinomycetota</taxon>
        <taxon>Actinomycetes</taxon>
        <taxon>Catenulisporales</taxon>
        <taxon>Actinospicaceae</taxon>
        <taxon>Actinocrinis</taxon>
    </lineage>
</organism>
<feature type="domain" description="ABC transmembrane type-1" evidence="8">
    <location>
        <begin position="89"/>
        <end position="281"/>
    </location>
</feature>
<evidence type="ECO:0000256" key="5">
    <source>
        <dbReference type="ARBA" id="ARBA00022989"/>
    </source>
</evidence>
<feature type="transmembrane region" description="Helical" evidence="7">
    <location>
        <begin position="124"/>
        <end position="143"/>
    </location>
</feature>
<dbReference type="PROSITE" id="PS50928">
    <property type="entry name" value="ABC_TM1"/>
    <property type="match status" value="1"/>
</dbReference>
<feature type="transmembrane region" description="Helical" evidence="7">
    <location>
        <begin position="93"/>
        <end position="112"/>
    </location>
</feature>
<dbReference type="AlphaFoldDB" id="A0A8J8BG92"/>
<keyword evidence="3" id="KW-1003">Cell membrane</keyword>
<dbReference type="CDD" id="cd06261">
    <property type="entry name" value="TM_PBP2"/>
    <property type="match status" value="1"/>
</dbReference>
<evidence type="ECO:0000256" key="3">
    <source>
        <dbReference type="ARBA" id="ARBA00022475"/>
    </source>
</evidence>
<dbReference type="RefSeq" id="WP_211469884.1">
    <property type="nucleotide sequence ID" value="NZ_JAGSXH010000088.1"/>
</dbReference>
<feature type="transmembrane region" description="Helical" evidence="7">
    <location>
        <begin position="216"/>
        <end position="237"/>
    </location>
</feature>
<comment type="caution">
    <text evidence="9">The sequence shown here is derived from an EMBL/GenBank/DDBJ whole genome shotgun (WGS) entry which is preliminary data.</text>
</comment>
<dbReference type="GO" id="GO:0005886">
    <property type="term" value="C:plasma membrane"/>
    <property type="evidence" value="ECO:0007669"/>
    <property type="project" value="UniProtKB-SubCell"/>
</dbReference>
<sequence length="296" mass="32315">MAADGTRSRTLISRAQLARGSGRRLYWVCLCAVVLLFTLVFLFPLYWMVSGGFKATSELVRNPPSFVPAHPELAPYRTAWSELHMGRLLLNTLIYAGGALALQLTFCVAAAYSLSKLRPVLGNVILGMMLATMMIPAAILIIPQYLTVLDLPLVHWNLVNSPWVIWLPSVANAFNIFLLKRFFDSIPEDILAAAAIDGAGPLRTLRSIVLPMSRPILGVVSIFTVIAVWKDFLWPLLTLTDPGRMTLNVGVNSAAANMQENVLIAGLAMASLPTIAFFLLFQRNIMSGLTSGAMKG</sequence>
<feature type="transmembrane region" description="Helical" evidence="7">
    <location>
        <begin position="163"/>
        <end position="179"/>
    </location>
</feature>
<dbReference type="GO" id="GO:0055085">
    <property type="term" value="P:transmembrane transport"/>
    <property type="evidence" value="ECO:0007669"/>
    <property type="project" value="InterPro"/>
</dbReference>
<name>A0A8J8BG92_9ACTN</name>
<evidence type="ECO:0000259" key="8">
    <source>
        <dbReference type="PROSITE" id="PS50928"/>
    </source>
</evidence>
<dbReference type="SUPFAM" id="SSF161098">
    <property type="entry name" value="MetI-like"/>
    <property type="match status" value="1"/>
</dbReference>
<reference evidence="9" key="1">
    <citation type="submission" date="2021-04" db="EMBL/GenBank/DDBJ databases">
        <title>Genome based classification of Actinospica acidithermotolerans sp. nov., an actinobacterium isolated from an Indonesian hot spring.</title>
        <authorList>
            <person name="Kusuma A.B."/>
            <person name="Putra K.E."/>
            <person name="Nafisah S."/>
            <person name="Loh J."/>
            <person name="Nouioui I."/>
            <person name="Goodfellow M."/>
        </authorList>
    </citation>
    <scope>NUCLEOTIDE SEQUENCE</scope>
    <source>
        <strain evidence="9">DSM 45618</strain>
    </source>
</reference>
<dbReference type="Gene3D" id="1.10.3720.10">
    <property type="entry name" value="MetI-like"/>
    <property type="match status" value="1"/>
</dbReference>
<dbReference type="EMBL" id="JAGSXH010000088">
    <property type="protein sequence ID" value="MBS2965529.1"/>
    <property type="molecule type" value="Genomic_DNA"/>
</dbReference>
<evidence type="ECO:0000256" key="2">
    <source>
        <dbReference type="ARBA" id="ARBA00022448"/>
    </source>
</evidence>
<keyword evidence="4 7" id="KW-0812">Transmembrane</keyword>
<dbReference type="PANTHER" id="PTHR43744">
    <property type="entry name" value="ABC TRANSPORTER PERMEASE PROTEIN MG189-RELATED-RELATED"/>
    <property type="match status" value="1"/>
</dbReference>
<dbReference type="InterPro" id="IPR000515">
    <property type="entry name" value="MetI-like"/>
</dbReference>
<evidence type="ECO:0000313" key="9">
    <source>
        <dbReference type="EMBL" id="MBS2965529.1"/>
    </source>
</evidence>
<dbReference type="PANTHER" id="PTHR43744:SF12">
    <property type="entry name" value="ABC TRANSPORTER PERMEASE PROTEIN MG189-RELATED"/>
    <property type="match status" value="1"/>
</dbReference>
<feature type="transmembrane region" description="Helical" evidence="7">
    <location>
        <begin position="25"/>
        <end position="49"/>
    </location>
</feature>
<accession>A0A8J8BG92</accession>
<evidence type="ECO:0000313" key="10">
    <source>
        <dbReference type="Proteomes" id="UP000677913"/>
    </source>
</evidence>